<dbReference type="Proteomes" id="UP000049455">
    <property type="component" value="Unassembled WGS sequence"/>
</dbReference>
<evidence type="ECO:0000313" key="2">
    <source>
        <dbReference type="Proteomes" id="UP000049455"/>
    </source>
</evidence>
<dbReference type="EMBL" id="CYPR01000043">
    <property type="protein sequence ID" value="CUH26292.1"/>
    <property type="molecule type" value="Genomic_DNA"/>
</dbReference>
<dbReference type="AlphaFoldDB" id="A0A0M7B9U0"/>
<dbReference type="STRING" id="313367.JSE7799_00731"/>
<keyword evidence="2" id="KW-1185">Reference proteome</keyword>
<accession>A0A0M7B9U0</accession>
<name>A0A0M7B9U0_9RHOB</name>
<reference evidence="1 2" key="1">
    <citation type="submission" date="2015-09" db="EMBL/GenBank/DDBJ databases">
        <authorList>
            <person name="Jackson K.R."/>
            <person name="Lunt B.L."/>
            <person name="Fisher J.N.B."/>
            <person name="Gardner A.V."/>
            <person name="Bailey M.E."/>
            <person name="Deus L.M."/>
            <person name="Earl A.S."/>
            <person name="Gibby P.D."/>
            <person name="Hartmann K.A."/>
            <person name="Liu J.E."/>
            <person name="Manci A.M."/>
            <person name="Nielsen D.A."/>
            <person name="Solomon M.B."/>
            <person name="Breakwell D.P."/>
            <person name="Burnett S.H."/>
            <person name="Grose J.H."/>
        </authorList>
    </citation>
    <scope>NUCLEOTIDE SEQUENCE [LARGE SCALE GENOMIC DNA]</scope>
    <source>
        <strain evidence="1 2">CECT 7799</strain>
    </source>
</reference>
<protein>
    <submittedName>
        <fullName evidence="1">Uncharacterized protein</fullName>
    </submittedName>
</protein>
<gene>
    <name evidence="1" type="ORF">JSE7799_00731</name>
</gene>
<sequence length="90" mass="9393">MSSNVCLDSYRPRKDTHSVTRTIVFQPIFQGTDVAPTAWADAAFGDNNASGRDRRFDQCGGGSGGGGVALGLLALRNSLVRVASGSSFCP</sequence>
<evidence type="ECO:0000313" key="1">
    <source>
        <dbReference type="EMBL" id="CUH26292.1"/>
    </source>
</evidence>
<organism evidence="1 2">
    <name type="scientific">Jannaschia seosinensis</name>
    <dbReference type="NCBI Taxonomy" id="313367"/>
    <lineage>
        <taxon>Bacteria</taxon>
        <taxon>Pseudomonadati</taxon>
        <taxon>Pseudomonadota</taxon>
        <taxon>Alphaproteobacteria</taxon>
        <taxon>Rhodobacterales</taxon>
        <taxon>Roseobacteraceae</taxon>
        <taxon>Jannaschia</taxon>
    </lineage>
</organism>
<proteinExistence type="predicted"/>